<gene>
    <name evidence="1" type="ORF">NONO_c60020</name>
</gene>
<dbReference type="PATRIC" id="fig|1415166.3.peg.6180"/>
<dbReference type="Proteomes" id="UP000019150">
    <property type="component" value="Chromosome"/>
</dbReference>
<dbReference type="EMBL" id="CP006850">
    <property type="protein sequence ID" value="AHH20778.1"/>
    <property type="molecule type" value="Genomic_DNA"/>
</dbReference>
<organism evidence="1 2">
    <name type="scientific">Nocardia nova SH22a</name>
    <dbReference type="NCBI Taxonomy" id="1415166"/>
    <lineage>
        <taxon>Bacteria</taxon>
        <taxon>Bacillati</taxon>
        <taxon>Actinomycetota</taxon>
        <taxon>Actinomycetes</taxon>
        <taxon>Mycobacteriales</taxon>
        <taxon>Nocardiaceae</taxon>
        <taxon>Nocardia</taxon>
    </lineage>
</organism>
<sequence>MHAMIARFLIHPIGTPAELPAVFEAPALVILLAQSYGPA</sequence>
<dbReference type="HOGENOM" id="CLU_3313532_0_0_11"/>
<keyword evidence="2" id="KW-1185">Reference proteome</keyword>
<dbReference type="AlphaFoldDB" id="W5TPA4"/>
<dbReference type="KEGG" id="nno:NONO_c60020"/>
<dbReference type="STRING" id="1415166.NONO_c60020"/>
<proteinExistence type="predicted"/>
<evidence type="ECO:0000313" key="1">
    <source>
        <dbReference type="EMBL" id="AHH20778.1"/>
    </source>
</evidence>
<protein>
    <submittedName>
        <fullName evidence="1">Uncharacterized protein</fullName>
    </submittedName>
</protein>
<name>W5TPA4_9NOCA</name>
<accession>W5TPA4</accession>
<evidence type="ECO:0000313" key="2">
    <source>
        <dbReference type="Proteomes" id="UP000019150"/>
    </source>
</evidence>
<reference evidence="1 2" key="1">
    <citation type="journal article" date="2014" name="Appl. Environ. Microbiol.">
        <title>Insights into the Microbial Degradation of Rubber and Gutta-Percha by Analysis of the Complete Genome of Nocardia nova SH22a.</title>
        <authorList>
            <person name="Luo Q."/>
            <person name="Hiessl S."/>
            <person name="Poehlein A."/>
            <person name="Daniel R."/>
            <person name="Steinbuchel A."/>
        </authorList>
    </citation>
    <scope>NUCLEOTIDE SEQUENCE [LARGE SCALE GENOMIC DNA]</scope>
    <source>
        <strain evidence="1">SH22a</strain>
    </source>
</reference>